<dbReference type="Proteomes" id="UP000037035">
    <property type="component" value="Unassembled WGS sequence"/>
</dbReference>
<dbReference type="EMBL" id="LAVV01013273">
    <property type="protein sequence ID" value="KNZ45786.1"/>
    <property type="molecule type" value="Genomic_DNA"/>
</dbReference>
<evidence type="ECO:0000313" key="2">
    <source>
        <dbReference type="Proteomes" id="UP000037035"/>
    </source>
</evidence>
<evidence type="ECO:0000313" key="1">
    <source>
        <dbReference type="EMBL" id="KNZ45786.1"/>
    </source>
</evidence>
<comment type="caution">
    <text evidence="1">The sequence shown here is derived from an EMBL/GenBank/DDBJ whole genome shotgun (WGS) entry which is preliminary data.</text>
</comment>
<dbReference type="AlphaFoldDB" id="A0A0L6UB86"/>
<sequence>MDDQIPSARFVAQLFWMFLADFDWLLDELQDEVQRDLLGQGEPLTMEAVAGLSTDWGLVDEENQMDFSADKSERTRF</sequence>
<protein>
    <submittedName>
        <fullName evidence="1">Uncharacterized protein</fullName>
    </submittedName>
</protein>
<reference evidence="1 2" key="1">
    <citation type="submission" date="2015-08" db="EMBL/GenBank/DDBJ databases">
        <title>Next Generation Sequencing and Analysis of the Genome of Puccinia sorghi L Schw, the Causal Agent of Maize Common Rust.</title>
        <authorList>
            <person name="Rochi L."/>
            <person name="Burguener G."/>
            <person name="Darino M."/>
            <person name="Turjanski A."/>
            <person name="Kreff E."/>
            <person name="Dieguez M.J."/>
            <person name="Sacco F."/>
        </authorList>
    </citation>
    <scope>NUCLEOTIDE SEQUENCE [LARGE SCALE GENOMIC DNA]</scope>
    <source>
        <strain evidence="1 2">RO10H11247</strain>
    </source>
</reference>
<dbReference type="VEuPathDB" id="FungiDB:VP01_7800g1"/>
<accession>A0A0L6UB86</accession>
<organism evidence="1 2">
    <name type="scientific">Puccinia sorghi</name>
    <dbReference type="NCBI Taxonomy" id="27349"/>
    <lineage>
        <taxon>Eukaryota</taxon>
        <taxon>Fungi</taxon>
        <taxon>Dikarya</taxon>
        <taxon>Basidiomycota</taxon>
        <taxon>Pucciniomycotina</taxon>
        <taxon>Pucciniomycetes</taxon>
        <taxon>Pucciniales</taxon>
        <taxon>Pucciniaceae</taxon>
        <taxon>Puccinia</taxon>
    </lineage>
</organism>
<proteinExistence type="predicted"/>
<gene>
    <name evidence="1" type="ORF">VP01_7800g1</name>
</gene>
<dbReference type="OrthoDB" id="2504952at2759"/>
<keyword evidence="2" id="KW-1185">Reference proteome</keyword>
<name>A0A0L6UB86_9BASI</name>